<reference evidence="3" key="1">
    <citation type="submission" date="2016-11" db="UniProtKB">
        <authorList>
            <consortium name="WormBaseParasite"/>
        </authorList>
    </citation>
    <scope>IDENTIFICATION</scope>
</reference>
<evidence type="ECO:0000313" key="2">
    <source>
        <dbReference type="Proteomes" id="UP000095281"/>
    </source>
</evidence>
<protein>
    <submittedName>
        <fullName evidence="3">Uncharacterized protein</fullName>
    </submittedName>
</protein>
<dbReference type="Proteomes" id="UP000095281">
    <property type="component" value="Unplaced"/>
</dbReference>
<dbReference type="WBParaSite" id="MhA1_Contig1424.frz3.gene1">
    <property type="protein sequence ID" value="MhA1_Contig1424.frz3.gene1"/>
    <property type="gene ID" value="MhA1_Contig1424.frz3.gene1"/>
</dbReference>
<feature type="compositionally biased region" description="Basic and acidic residues" evidence="1">
    <location>
        <begin position="62"/>
        <end position="78"/>
    </location>
</feature>
<evidence type="ECO:0000256" key="1">
    <source>
        <dbReference type="SAM" id="MobiDB-lite"/>
    </source>
</evidence>
<feature type="region of interest" description="Disordered" evidence="1">
    <location>
        <begin position="62"/>
        <end position="95"/>
    </location>
</feature>
<keyword evidence="2" id="KW-1185">Reference proteome</keyword>
<dbReference type="AlphaFoldDB" id="A0A1I8B673"/>
<name>A0A1I8B673_MELHA</name>
<proteinExistence type="predicted"/>
<sequence length="116" mass="13369">MNSTKTMAINKHSHFNRKKYYKSINNIINNKNKIKKLKSTLINSKQSSSSFLVSNLIENNKNVEEQKLNKNKENKNNEEEKEDLINDLSDSDDKNEVANKSTELLIAAFGKIKLIK</sequence>
<organism evidence="2 3">
    <name type="scientific">Meloidogyne hapla</name>
    <name type="common">Root-knot nematode worm</name>
    <dbReference type="NCBI Taxonomy" id="6305"/>
    <lineage>
        <taxon>Eukaryota</taxon>
        <taxon>Metazoa</taxon>
        <taxon>Ecdysozoa</taxon>
        <taxon>Nematoda</taxon>
        <taxon>Chromadorea</taxon>
        <taxon>Rhabditida</taxon>
        <taxon>Tylenchina</taxon>
        <taxon>Tylenchomorpha</taxon>
        <taxon>Tylenchoidea</taxon>
        <taxon>Meloidogynidae</taxon>
        <taxon>Meloidogyninae</taxon>
        <taxon>Meloidogyne</taxon>
    </lineage>
</organism>
<evidence type="ECO:0000313" key="3">
    <source>
        <dbReference type="WBParaSite" id="MhA1_Contig1424.frz3.gene1"/>
    </source>
</evidence>
<accession>A0A1I8B673</accession>